<dbReference type="EMBL" id="CP051635">
    <property type="protein sequence ID" value="UTD00129.1"/>
    <property type="molecule type" value="Genomic_DNA"/>
</dbReference>
<evidence type="ECO:0000313" key="3">
    <source>
        <dbReference type="Proteomes" id="UP001056981"/>
    </source>
</evidence>
<feature type="transmembrane region" description="Helical" evidence="1">
    <location>
        <begin position="260"/>
        <end position="279"/>
    </location>
</feature>
<proteinExistence type="predicted"/>
<name>A0A9Q9BCA3_TREDN</name>
<feature type="transmembrane region" description="Helical" evidence="1">
    <location>
        <begin position="96"/>
        <end position="116"/>
    </location>
</feature>
<feature type="transmembrane region" description="Helical" evidence="1">
    <location>
        <begin position="226"/>
        <end position="248"/>
    </location>
</feature>
<feature type="transmembrane region" description="Helical" evidence="1">
    <location>
        <begin position="6"/>
        <end position="25"/>
    </location>
</feature>
<evidence type="ECO:0000256" key="1">
    <source>
        <dbReference type="SAM" id="Phobius"/>
    </source>
</evidence>
<reference evidence="2" key="1">
    <citation type="submission" date="2020-04" db="EMBL/GenBank/DDBJ databases">
        <title>Comparative genomics of oral phylogroup-2 Treponema strains.</title>
        <authorList>
            <person name="Zeng H."/>
            <person name="Chan Y.K."/>
            <person name="Watt R.M."/>
        </authorList>
    </citation>
    <scope>NUCLEOTIDE SEQUENCE</scope>
    <source>
        <strain evidence="2">OMZ 905</strain>
    </source>
</reference>
<dbReference type="Pfam" id="PF18948">
    <property type="entry name" value="DUF5692"/>
    <property type="match status" value="1"/>
</dbReference>
<keyword evidence="1" id="KW-0472">Membrane</keyword>
<keyword evidence="1" id="KW-1133">Transmembrane helix</keyword>
<dbReference type="AlphaFoldDB" id="A0A9Q9BCA3"/>
<sequence>MFFFTGYTLKTVIGFVFLLVMLIGLNELTRRSKWISIIFYVALPIVFSIFVWPITTANGSSGATWFAWVKTYSALAGVIGFMLLRYVKKLETNKFMLTFPMLILVINILEAVYADIECYSMHGVVRGGLLMEGGPWNIINAIAGIFLCLSLSGWLKIKISNTKSRDMIWADQLWFWIIAYDLWNISYCYNCISNRSFYAGFTLIVSCTVAEFFFRKGAWLQHRAQTLAIFAMFSLTANYASYTDWFGITSTQAAAPKTVLAVAALVANLAVFAYELYIISKTKRNPLKEEVFTDLKSYKAILAENKLN</sequence>
<gene>
    <name evidence="2" type="ORF">E4N86_05190</name>
</gene>
<feature type="transmembrane region" description="Helical" evidence="1">
    <location>
        <begin position="197"/>
        <end position="214"/>
    </location>
</feature>
<feature type="transmembrane region" description="Helical" evidence="1">
    <location>
        <begin position="167"/>
        <end position="185"/>
    </location>
</feature>
<accession>A0A9Q9BCA3</accession>
<organism evidence="2 3">
    <name type="scientific">Treponema denticola</name>
    <dbReference type="NCBI Taxonomy" id="158"/>
    <lineage>
        <taxon>Bacteria</taxon>
        <taxon>Pseudomonadati</taxon>
        <taxon>Spirochaetota</taxon>
        <taxon>Spirochaetia</taxon>
        <taxon>Spirochaetales</taxon>
        <taxon>Treponemataceae</taxon>
        <taxon>Treponema</taxon>
    </lineage>
</organism>
<feature type="transmembrane region" description="Helical" evidence="1">
    <location>
        <begin position="37"/>
        <end position="54"/>
    </location>
</feature>
<dbReference type="RefSeq" id="WP_253716203.1">
    <property type="nucleotide sequence ID" value="NZ_CP051522.1"/>
</dbReference>
<dbReference type="Proteomes" id="UP001056981">
    <property type="component" value="Chromosome"/>
</dbReference>
<protein>
    <submittedName>
        <fullName evidence="2">Uncharacterized protein</fullName>
    </submittedName>
</protein>
<keyword evidence="1" id="KW-0812">Transmembrane</keyword>
<evidence type="ECO:0000313" key="2">
    <source>
        <dbReference type="EMBL" id="UTD00129.1"/>
    </source>
</evidence>
<feature type="transmembrane region" description="Helical" evidence="1">
    <location>
        <begin position="66"/>
        <end position="84"/>
    </location>
</feature>
<dbReference type="InterPro" id="IPR043747">
    <property type="entry name" value="DUF5692"/>
</dbReference>
<feature type="transmembrane region" description="Helical" evidence="1">
    <location>
        <begin position="136"/>
        <end position="155"/>
    </location>
</feature>